<name>A0A1V6S1S5_9EURO</name>
<evidence type="ECO:0000256" key="2">
    <source>
        <dbReference type="ARBA" id="ARBA00022741"/>
    </source>
</evidence>
<feature type="domain" description="RING-type" evidence="9">
    <location>
        <begin position="593"/>
        <end position="647"/>
    </location>
</feature>
<dbReference type="SMART" id="SM00490">
    <property type="entry name" value="HELICc"/>
    <property type="match status" value="1"/>
</dbReference>
<dbReference type="PROSITE" id="PS50089">
    <property type="entry name" value="ZF_RING_2"/>
    <property type="match status" value="1"/>
</dbReference>
<organism evidence="12 13">
    <name type="scientific">Penicillium vulpinum</name>
    <dbReference type="NCBI Taxonomy" id="29845"/>
    <lineage>
        <taxon>Eukaryota</taxon>
        <taxon>Fungi</taxon>
        <taxon>Dikarya</taxon>
        <taxon>Ascomycota</taxon>
        <taxon>Pezizomycotina</taxon>
        <taxon>Eurotiomycetes</taxon>
        <taxon>Eurotiomycetidae</taxon>
        <taxon>Eurotiales</taxon>
        <taxon>Aspergillaceae</taxon>
        <taxon>Penicillium</taxon>
    </lineage>
</organism>
<dbReference type="EMBL" id="MDYP01000011">
    <property type="protein sequence ID" value="OQE07985.1"/>
    <property type="molecule type" value="Genomic_DNA"/>
</dbReference>
<dbReference type="PANTHER" id="PTHR45626">
    <property type="entry name" value="TRANSCRIPTION TERMINATION FACTOR 2-RELATED"/>
    <property type="match status" value="1"/>
</dbReference>
<dbReference type="InterPro" id="IPR050628">
    <property type="entry name" value="SNF2_RAD54_helicase_TF"/>
</dbReference>
<evidence type="ECO:0000313" key="13">
    <source>
        <dbReference type="Proteomes" id="UP000191518"/>
    </source>
</evidence>
<dbReference type="PROSITE" id="PS51192">
    <property type="entry name" value="HELICASE_ATP_BIND_1"/>
    <property type="match status" value="1"/>
</dbReference>
<keyword evidence="13" id="KW-1185">Reference proteome</keyword>
<dbReference type="SUPFAM" id="SSF52540">
    <property type="entry name" value="P-loop containing nucleoside triphosphate hydrolases"/>
    <property type="match status" value="2"/>
</dbReference>
<dbReference type="InterPro" id="IPR001841">
    <property type="entry name" value="Znf_RING"/>
</dbReference>
<evidence type="ECO:0000256" key="1">
    <source>
        <dbReference type="ARBA" id="ARBA00022723"/>
    </source>
</evidence>
<dbReference type="InterPro" id="IPR038718">
    <property type="entry name" value="SNF2-like_sf"/>
</dbReference>
<feature type="compositionally biased region" description="Basic and acidic residues" evidence="8">
    <location>
        <begin position="15"/>
        <end position="29"/>
    </location>
</feature>
<evidence type="ECO:0000256" key="8">
    <source>
        <dbReference type="SAM" id="MobiDB-lite"/>
    </source>
</evidence>
<dbReference type="CDD" id="cd18008">
    <property type="entry name" value="DEXDc_SHPRH-like"/>
    <property type="match status" value="1"/>
</dbReference>
<comment type="caution">
    <text evidence="12">The sequence shown here is derived from an EMBL/GenBank/DDBJ whole genome shotgun (WGS) entry which is preliminary data.</text>
</comment>
<evidence type="ECO:0000256" key="5">
    <source>
        <dbReference type="ARBA" id="ARBA00022833"/>
    </source>
</evidence>
<dbReference type="Pfam" id="PF00176">
    <property type="entry name" value="SNF2-rel_dom"/>
    <property type="match status" value="1"/>
</dbReference>
<dbReference type="AlphaFoldDB" id="A0A1V6S1S5"/>
<evidence type="ECO:0000256" key="4">
    <source>
        <dbReference type="ARBA" id="ARBA00022801"/>
    </source>
</evidence>
<evidence type="ECO:0000256" key="6">
    <source>
        <dbReference type="ARBA" id="ARBA00022840"/>
    </source>
</evidence>
<feature type="domain" description="Helicase ATP-binding" evidence="10">
    <location>
        <begin position="272"/>
        <end position="455"/>
    </location>
</feature>
<dbReference type="GO" id="GO:0008270">
    <property type="term" value="F:zinc ion binding"/>
    <property type="evidence" value="ECO:0007669"/>
    <property type="project" value="UniProtKB-KW"/>
</dbReference>
<evidence type="ECO:0000256" key="7">
    <source>
        <dbReference type="PROSITE-ProRule" id="PRU00175"/>
    </source>
</evidence>
<keyword evidence="2" id="KW-0547">Nucleotide-binding</keyword>
<dbReference type="GO" id="GO:0005524">
    <property type="term" value="F:ATP binding"/>
    <property type="evidence" value="ECO:0007669"/>
    <property type="project" value="UniProtKB-KW"/>
</dbReference>
<keyword evidence="6" id="KW-0067">ATP-binding</keyword>
<keyword evidence="3 7" id="KW-0863">Zinc-finger</keyword>
<dbReference type="Gene3D" id="3.40.50.300">
    <property type="entry name" value="P-loop containing nucleotide triphosphate hydrolases"/>
    <property type="match status" value="1"/>
</dbReference>
<dbReference type="Pfam" id="PF00271">
    <property type="entry name" value="Helicase_C"/>
    <property type="match status" value="1"/>
</dbReference>
<reference evidence="13" key="1">
    <citation type="journal article" date="2017" name="Nat. Microbiol.">
        <title>Global analysis of biosynthetic gene clusters reveals vast potential of secondary metabolite production in Penicillium species.</title>
        <authorList>
            <person name="Nielsen J.C."/>
            <person name="Grijseels S."/>
            <person name="Prigent S."/>
            <person name="Ji B."/>
            <person name="Dainat J."/>
            <person name="Nielsen K.F."/>
            <person name="Frisvad J.C."/>
            <person name="Workman M."/>
            <person name="Nielsen J."/>
        </authorList>
    </citation>
    <scope>NUCLEOTIDE SEQUENCE [LARGE SCALE GENOMIC DNA]</scope>
    <source>
        <strain evidence="13">IBT 29486</strain>
    </source>
</reference>
<dbReference type="Proteomes" id="UP000191518">
    <property type="component" value="Unassembled WGS sequence"/>
</dbReference>
<evidence type="ECO:0000259" key="10">
    <source>
        <dbReference type="PROSITE" id="PS51192"/>
    </source>
</evidence>
<dbReference type="InterPro" id="IPR014001">
    <property type="entry name" value="Helicase_ATP-bd"/>
</dbReference>
<dbReference type="PANTHER" id="PTHR45626:SF52">
    <property type="entry name" value="SINGLE-STRANDED DNA-DEPENDENT ATPASE (EUROFUNG)"/>
    <property type="match status" value="1"/>
</dbReference>
<dbReference type="GO" id="GO:0005634">
    <property type="term" value="C:nucleus"/>
    <property type="evidence" value="ECO:0007669"/>
    <property type="project" value="TreeGrafter"/>
</dbReference>
<keyword evidence="4" id="KW-0378">Hydrolase</keyword>
<dbReference type="PROSITE" id="PS51194">
    <property type="entry name" value="HELICASE_CTER"/>
    <property type="match status" value="1"/>
</dbReference>
<evidence type="ECO:0000259" key="11">
    <source>
        <dbReference type="PROSITE" id="PS51194"/>
    </source>
</evidence>
<sequence>MPNHQASKSNKRQIARNEQHESDRFEPRSKKPRPSRGSELESKLQNESTSPVEQPLEDRSKLNREEVCYGSIRNIDVEIWGGPPEEMMSSCSGQNYGQYFHVIEVLPGSECFVACVPSTDEIIGFVNLEVSRILRDLQCIGEIRFEIALTSLEWKALTESGYKKSSSKTVEISIFGSLTHFDSVGANLSDSHSQTEELLNILDNLAEHEHLRPVEPDKRLSVSLLRHQREGVDFMVRRETGQSICSMSLWNLEIDDPADPCYRHAITGSKMSELPTGPFGGIIADEMGLGKTLTTLGTIISTLSHAEASMVSKEEFPKSPAKQKSMATLIIVPSEALMNQWLNEIKDRVVPGTLVACKYHGQSRESQNLSFEHKGIVLTTYGTVTSEFRLKRGLLHKTDFFRVVLDEAHHIRSRSGIQYAAVCGISANRRWCLTGTPIQNKLEDLGALVSFLQVPLLRDKEMFRVHIVNQAYRNSSTRFDNLRLLLGCICLRRTKKVGHLTDPKAEILYLNLSPTEAQGYRDIVDHHRKSLDKAVSSGSSINTNNIVFQALMQLRIYCNNGICASEDCEIPGSQDLDMDEYFLFLRRNNEAQCVSCNKEIQLLGDINVPTSGTFAQCRHLICSPCVIISKSDHQEMKSSIMICPGCKDDTLLFMPSINSSQHEDRPTALASERILDSMNVAEPLYSTKLHALLNKIMEQPPQEKCIVFSAWTKSLDLTATMLRDNQIGYTRVDGSISSSERRRALAMFNTDSQVNVLLITVGTGAVRLNLTSATRVHIMEPQWNPMIERQAIGGVVRLGQTKDLTITRYIMRGTVEEYVVSSQNNKVKVAMEGFEQMSCGNTAKQKSGS</sequence>
<feature type="domain" description="Helicase C-terminal" evidence="11">
    <location>
        <begin position="688"/>
        <end position="835"/>
    </location>
</feature>
<accession>A0A1V6S1S5</accession>
<feature type="region of interest" description="Disordered" evidence="8">
    <location>
        <begin position="1"/>
        <end position="58"/>
    </location>
</feature>
<dbReference type="Gene3D" id="3.40.50.10810">
    <property type="entry name" value="Tandem AAA-ATPase domain"/>
    <property type="match status" value="1"/>
</dbReference>
<dbReference type="InterPro" id="IPR049730">
    <property type="entry name" value="SNF2/RAD54-like_C"/>
</dbReference>
<evidence type="ECO:0000256" key="3">
    <source>
        <dbReference type="ARBA" id="ARBA00022771"/>
    </source>
</evidence>
<dbReference type="InterPro" id="IPR001650">
    <property type="entry name" value="Helicase_C-like"/>
</dbReference>
<dbReference type="PROSITE" id="PS00518">
    <property type="entry name" value="ZF_RING_1"/>
    <property type="match status" value="1"/>
</dbReference>
<evidence type="ECO:0000259" key="9">
    <source>
        <dbReference type="PROSITE" id="PS50089"/>
    </source>
</evidence>
<dbReference type="GO" id="GO:0006281">
    <property type="term" value="P:DNA repair"/>
    <property type="evidence" value="ECO:0007669"/>
    <property type="project" value="TreeGrafter"/>
</dbReference>
<dbReference type="GO" id="GO:0008094">
    <property type="term" value="F:ATP-dependent activity, acting on DNA"/>
    <property type="evidence" value="ECO:0007669"/>
    <property type="project" value="TreeGrafter"/>
</dbReference>
<dbReference type="InterPro" id="IPR017907">
    <property type="entry name" value="Znf_RING_CS"/>
</dbReference>
<keyword evidence="1" id="KW-0479">Metal-binding</keyword>
<dbReference type="GO" id="GO:0016787">
    <property type="term" value="F:hydrolase activity"/>
    <property type="evidence" value="ECO:0007669"/>
    <property type="project" value="UniProtKB-KW"/>
</dbReference>
<evidence type="ECO:0000313" key="12">
    <source>
        <dbReference type="EMBL" id="OQE07985.1"/>
    </source>
</evidence>
<dbReference type="InterPro" id="IPR027417">
    <property type="entry name" value="P-loop_NTPase"/>
</dbReference>
<proteinExistence type="predicted"/>
<dbReference type="SMART" id="SM00487">
    <property type="entry name" value="DEXDc"/>
    <property type="match status" value="1"/>
</dbReference>
<gene>
    <name evidence="12" type="ORF">PENVUL_c011G01604</name>
</gene>
<dbReference type="CDD" id="cd18793">
    <property type="entry name" value="SF2_C_SNF"/>
    <property type="match status" value="1"/>
</dbReference>
<protein>
    <submittedName>
        <fullName evidence="12">Uncharacterized protein</fullName>
    </submittedName>
</protein>
<dbReference type="InterPro" id="IPR000330">
    <property type="entry name" value="SNF2_N"/>
</dbReference>
<keyword evidence="5" id="KW-0862">Zinc</keyword>
<dbReference type="STRING" id="29845.A0A1V6S1S5"/>